<accession>A0A6J4TRW8</accession>
<dbReference type="PANTHER" id="PTHR35526">
    <property type="entry name" value="ANTI-SIGMA-F FACTOR RSBW-RELATED"/>
    <property type="match status" value="1"/>
</dbReference>
<evidence type="ECO:0000256" key="1">
    <source>
        <dbReference type="ARBA" id="ARBA00022527"/>
    </source>
</evidence>
<dbReference type="Gene3D" id="3.30.565.10">
    <property type="entry name" value="Histidine kinase-like ATPase, C-terminal domain"/>
    <property type="match status" value="1"/>
</dbReference>
<protein>
    <recommendedName>
        <fullName evidence="2">Histidine kinase/HSP90-like ATPase domain-containing protein</fullName>
    </recommendedName>
</protein>
<proteinExistence type="predicted"/>
<keyword evidence="1" id="KW-0723">Serine/threonine-protein kinase</keyword>
<dbReference type="GO" id="GO:0004674">
    <property type="term" value="F:protein serine/threonine kinase activity"/>
    <property type="evidence" value="ECO:0007669"/>
    <property type="project" value="UniProtKB-KW"/>
</dbReference>
<feature type="domain" description="Histidine kinase/HSP90-like ATPase" evidence="2">
    <location>
        <begin position="39"/>
        <end position="135"/>
    </location>
</feature>
<sequence>MVSTVDEQACWTLPAAPDTARQLRGHVTAFAAAAGAPPELQEAVALAVSETVTNAIVHAYVGARKIGMVRLCCWAADEQLVVEVADDGVGMARRDDSPGIGHGLAIVGAVAEALHIAPGRDGHGTTVTMTFGAAPALEPAPGLETLCRLALDTVADVSCVDLVRGGVLRRVAGEVAGDAGLTAWLRNGIPPAKPGTATWAALREGGPHLVVHDPAVPRSPGGTGEILGLEWWVAVPLERPDGAALWGLGGRVGGRPAPPAAILDTLGDAARGDLADETQRAALRARLGAPD</sequence>
<keyword evidence="1" id="KW-0418">Kinase</keyword>
<name>A0A6J4TRW8_9ACTN</name>
<keyword evidence="1" id="KW-0808">Transferase</keyword>
<evidence type="ECO:0000259" key="2">
    <source>
        <dbReference type="SMART" id="SM00387"/>
    </source>
</evidence>
<dbReference type="SMART" id="SM00387">
    <property type="entry name" value="HATPase_c"/>
    <property type="match status" value="1"/>
</dbReference>
<dbReference type="EMBL" id="CADCVQ010000166">
    <property type="protein sequence ID" value="CAA9530373.1"/>
    <property type="molecule type" value="Genomic_DNA"/>
</dbReference>
<gene>
    <name evidence="3" type="ORF">AVDCRST_MAG67-4100</name>
</gene>
<dbReference type="AlphaFoldDB" id="A0A6J4TRW8"/>
<dbReference type="SUPFAM" id="SSF55874">
    <property type="entry name" value="ATPase domain of HSP90 chaperone/DNA topoisomerase II/histidine kinase"/>
    <property type="match status" value="1"/>
</dbReference>
<reference evidence="3" key="1">
    <citation type="submission" date="2020-02" db="EMBL/GenBank/DDBJ databases">
        <authorList>
            <person name="Meier V. D."/>
        </authorList>
    </citation>
    <scope>NUCLEOTIDE SEQUENCE</scope>
    <source>
        <strain evidence="3">AVDCRST_MAG67</strain>
    </source>
</reference>
<dbReference type="CDD" id="cd16936">
    <property type="entry name" value="HATPase_RsbW-like"/>
    <property type="match status" value="1"/>
</dbReference>
<evidence type="ECO:0000313" key="3">
    <source>
        <dbReference type="EMBL" id="CAA9530373.1"/>
    </source>
</evidence>
<organism evidence="3">
    <name type="scientific">uncultured Solirubrobacteraceae bacterium</name>
    <dbReference type="NCBI Taxonomy" id="1162706"/>
    <lineage>
        <taxon>Bacteria</taxon>
        <taxon>Bacillati</taxon>
        <taxon>Actinomycetota</taxon>
        <taxon>Thermoleophilia</taxon>
        <taxon>Solirubrobacterales</taxon>
        <taxon>Solirubrobacteraceae</taxon>
        <taxon>environmental samples</taxon>
    </lineage>
</organism>
<dbReference type="InterPro" id="IPR036890">
    <property type="entry name" value="HATPase_C_sf"/>
</dbReference>
<dbReference type="PANTHER" id="PTHR35526:SF3">
    <property type="entry name" value="ANTI-SIGMA-F FACTOR RSBW"/>
    <property type="match status" value="1"/>
</dbReference>
<dbReference type="InterPro" id="IPR003594">
    <property type="entry name" value="HATPase_dom"/>
</dbReference>
<dbReference type="Pfam" id="PF13581">
    <property type="entry name" value="HATPase_c_2"/>
    <property type="match status" value="1"/>
</dbReference>
<dbReference type="InterPro" id="IPR050267">
    <property type="entry name" value="Anti-sigma-factor_SerPK"/>
</dbReference>